<proteinExistence type="predicted"/>
<protein>
    <submittedName>
        <fullName evidence="1">Uncharacterized protein</fullName>
    </submittedName>
</protein>
<evidence type="ECO:0000313" key="2">
    <source>
        <dbReference type="Proteomes" id="UP000192923"/>
    </source>
</evidence>
<name>A0A1Y6CZP1_9GAMM</name>
<sequence length="378" mass="41030">MVYGQGLSATGSGVYGGSGLGYVNGAEKPDSNRKFNPDLSGLIEVAGPEVRAWVANLGKACLNSQAAIGACFTQLPSVTMGAAPDRGLREVLIAVDTLRDRLGTGYSVGPEQIQVVGHEGLGATEEGARLKAGLESESGGAVKMDFIDRQEVAALAFAAALELFPLPHYKPEDIVFLEVGKSASFGAYRAAGESEPRTTTFDLEWGFKNYADEVAYRGFVEGFAQASKRLENDFLMPIVREMVERKPGIIHRRAMYLAGQGVWAAAMLLHATPEMGKIGPRDLEKARRRLAEPGVWREVCADSQYRFDAYAQSLCQTLSQDEVLAGIDLLRAFAEEMKFGSKEVYVLRDTAYLWPLGYLKARYGLAKTGGADNLTRHD</sequence>
<reference evidence="1 2" key="1">
    <citation type="submission" date="2016-12" db="EMBL/GenBank/DDBJ databases">
        <authorList>
            <person name="Song W.-J."/>
            <person name="Kurnit D.M."/>
        </authorList>
    </citation>
    <scope>NUCLEOTIDE SEQUENCE [LARGE SCALE GENOMIC DNA]</scope>
    <source>
        <strain evidence="1 2">175</strain>
    </source>
</reference>
<dbReference type="EMBL" id="FXAM01000001">
    <property type="protein sequence ID" value="SMF93614.1"/>
    <property type="molecule type" value="Genomic_DNA"/>
</dbReference>
<gene>
    <name evidence="1" type="ORF">SAMN02949497_0901</name>
</gene>
<dbReference type="STRING" id="1760988.SAMN02949497_0901"/>
<keyword evidence="2" id="KW-1185">Reference proteome</keyword>
<dbReference type="AlphaFoldDB" id="A0A1Y6CZP1"/>
<evidence type="ECO:0000313" key="1">
    <source>
        <dbReference type="EMBL" id="SMF93614.1"/>
    </source>
</evidence>
<organism evidence="1 2">
    <name type="scientific">Methylomagnum ishizawai</name>
    <dbReference type="NCBI Taxonomy" id="1760988"/>
    <lineage>
        <taxon>Bacteria</taxon>
        <taxon>Pseudomonadati</taxon>
        <taxon>Pseudomonadota</taxon>
        <taxon>Gammaproteobacteria</taxon>
        <taxon>Methylococcales</taxon>
        <taxon>Methylococcaceae</taxon>
        <taxon>Methylomagnum</taxon>
    </lineage>
</organism>
<accession>A0A1Y6CZP1</accession>
<dbReference type="Proteomes" id="UP000192923">
    <property type="component" value="Unassembled WGS sequence"/>
</dbReference>